<gene>
    <name evidence="2" type="ORF">ABWK59_35965</name>
</gene>
<evidence type="ECO:0000313" key="2">
    <source>
        <dbReference type="EMBL" id="XCM84341.1"/>
    </source>
</evidence>
<protein>
    <submittedName>
        <fullName evidence="2">Uncharacterized protein</fullName>
    </submittedName>
</protein>
<dbReference type="RefSeq" id="WP_354645275.1">
    <property type="nucleotide sequence ID" value="NZ_CP159873.1"/>
</dbReference>
<dbReference type="EMBL" id="CP159873">
    <property type="protein sequence ID" value="XCM84341.1"/>
    <property type="molecule type" value="Genomic_DNA"/>
</dbReference>
<accession>A0AAU8K6F4</accession>
<organism evidence="2">
    <name type="scientific">Kitasatospora camelliae</name>
    <dbReference type="NCBI Taxonomy" id="3156397"/>
    <lineage>
        <taxon>Bacteria</taxon>
        <taxon>Bacillati</taxon>
        <taxon>Actinomycetota</taxon>
        <taxon>Actinomycetes</taxon>
        <taxon>Kitasatosporales</taxon>
        <taxon>Streptomycetaceae</taxon>
        <taxon>Kitasatospora</taxon>
    </lineage>
</organism>
<proteinExistence type="predicted"/>
<dbReference type="AlphaFoldDB" id="A0AAU8K6F4"/>
<geneLocation type="plasmid" evidence="2">
    <name>punmamed1</name>
</geneLocation>
<feature type="compositionally biased region" description="Low complexity" evidence="1">
    <location>
        <begin position="252"/>
        <end position="263"/>
    </location>
</feature>
<keyword evidence="2" id="KW-0614">Plasmid</keyword>
<dbReference type="KEGG" id="kcm:ABWK59_35965"/>
<feature type="region of interest" description="Disordered" evidence="1">
    <location>
        <begin position="226"/>
        <end position="263"/>
    </location>
</feature>
<name>A0AAU8K6F4_9ACTN</name>
<feature type="compositionally biased region" description="Polar residues" evidence="1">
    <location>
        <begin position="226"/>
        <end position="251"/>
    </location>
</feature>
<reference evidence="2" key="1">
    <citation type="submission" date="2024-06" db="EMBL/GenBank/DDBJ databases">
        <title>The genome sequences of Kitasatospora sp. strain HUAS MG31.</title>
        <authorList>
            <person name="Mo P."/>
        </authorList>
    </citation>
    <scope>NUCLEOTIDE SEQUENCE</scope>
    <source>
        <strain evidence="2">HUAS MG31</strain>
        <plasmid evidence="2">punmamed1</plasmid>
    </source>
</reference>
<evidence type="ECO:0000256" key="1">
    <source>
        <dbReference type="SAM" id="MobiDB-lite"/>
    </source>
</evidence>
<sequence>MYTSIANLAGTLTLNPGTYVVTTGITISGGKLNGTGVTIYLACATYPVACPVATLGSFFLDQTGGKTTLSAPATGAFSGFSIIADRNNTAGVSVTGNGTQITGGGIIYTAAGKLSASSGGKASFTRAVVDSVETSGSNSTQISVIPNTGTLAISLPTATSLGSAAPSGTISAALGQVTVSDGRGLATSTWSATVAATNFTTGAAAPAQTITTTNVSYWSGPATSTNGTVISSPGQSDASNKQPLNSARTAFSSNGNGNSSTSWNPTLVITIPAGATAGTYTGTITHSVA</sequence>